<keyword evidence="1" id="KW-1133">Transmembrane helix</keyword>
<evidence type="ECO:0000256" key="1">
    <source>
        <dbReference type="SAM" id="Phobius"/>
    </source>
</evidence>
<accession>A0A2I4PEP8</accession>
<organism evidence="2">
    <name type="scientific">Urostyla grandis</name>
    <dbReference type="NCBI Taxonomy" id="57509"/>
    <lineage>
        <taxon>Eukaryota</taxon>
        <taxon>Sar</taxon>
        <taxon>Alveolata</taxon>
        <taxon>Ciliophora</taxon>
        <taxon>Intramacronucleata</taxon>
        <taxon>Spirotrichea</taxon>
        <taxon>Stichotrichia</taxon>
        <taxon>Urostylida</taxon>
        <taxon>Urostylidae</taxon>
        <taxon>Urostyla</taxon>
    </lineage>
</organism>
<sequence length="480" mass="55466">MLPYIPFQLFLGTLLALFSVNELLTLLFCSPKATMSWDVNENFLWWFSFLWTTSDLLSPLIALLFALWIHHFDQLCLKFWLLLIRVTVIILLSHEVCILNIASEIWYCAETTFLKNIFLSNQLNKIHPPLFYTLMGWLLVISLLSIETRNKFCSHPTPLLLSLNLLLLILGSWWAFQEGTWGGWWNWDSSEVLGLIVLILLLTNLHNLFLNTTKLNSNLHLLLKKTSSIISILAFLLLQLNFIQSSHSFGIQFDYLFLRDTSITQELVFFTSFFLVHQMRVVKSFRGIKLASARKWMHFGNFFPPLLLLVVIIVSIPFLPLVFRNYVDICKDLTWIFNLGRLIFLFTIMILTILGAVYNNLKVNLLVLSFFISSLSASPLWSIIIMLCSLHVIRGFVHYLFCLATIFVVVFQTLLPPVWDFAFVENSLITPLSCKEIFIVMQQPWNIETMSLAFINFDGSPLLILSVTLGVALYLIILFI</sequence>
<feature type="transmembrane region" description="Helical" evidence="1">
    <location>
        <begin position="158"/>
        <end position="176"/>
    </location>
</feature>
<evidence type="ECO:0000313" key="2">
    <source>
        <dbReference type="EMBL" id="APW82400.1"/>
    </source>
</evidence>
<feature type="transmembrane region" description="Helical" evidence="1">
    <location>
        <begin position="79"/>
        <end position="106"/>
    </location>
</feature>
<keyword evidence="1" id="KW-0472">Membrane</keyword>
<name>A0A2I4PEP8_9SPIT</name>
<geneLocation type="mitochondrion" evidence="2"/>
<feature type="transmembrane region" description="Helical" evidence="1">
    <location>
        <begin position="302"/>
        <end position="323"/>
    </location>
</feature>
<reference evidence="2" key="1">
    <citation type="submission" date="2016-07" db="EMBL/GenBank/DDBJ databases">
        <title>Mitochondrial genome evolution in Stichotrich ciliates.</title>
        <authorList>
            <person name="Chen X."/>
            <person name="Landweber L."/>
        </authorList>
    </citation>
    <scope>NUCLEOTIDE SEQUENCE</scope>
</reference>
<feature type="transmembrane region" description="Helical" evidence="1">
    <location>
        <begin position="461"/>
        <end position="479"/>
    </location>
</feature>
<feature type="transmembrane region" description="Helical" evidence="1">
    <location>
        <begin position="365"/>
        <end position="384"/>
    </location>
</feature>
<keyword evidence="2" id="KW-0496">Mitochondrion</keyword>
<protein>
    <submittedName>
        <fullName evidence="2">CcmFI</fullName>
    </submittedName>
</protein>
<feature type="transmembrane region" description="Helical" evidence="1">
    <location>
        <begin position="396"/>
        <end position="415"/>
    </location>
</feature>
<dbReference type="AlphaFoldDB" id="A0A2I4PEP8"/>
<feature type="transmembrane region" description="Helical" evidence="1">
    <location>
        <begin position="222"/>
        <end position="243"/>
    </location>
</feature>
<keyword evidence="1" id="KW-0812">Transmembrane</keyword>
<proteinExistence type="predicted"/>
<gene>
    <name evidence="2" type="primary">ccmF_i</name>
</gene>
<feature type="transmembrane region" description="Helical" evidence="1">
    <location>
        <begin position="192"/>
        <end position="210"/>
    </location>
</feature>
<feature type="transmembrane region" description="Helical" evidence="1">
    <location>
        <begin position="126"/>
        <end position="146"/>
    </location>
</feature>
<feature type="transmembrane region" description="Helical" evidence="1">
    <location>
        <begin position="335"/>
        <end position="358"/>
    </location>
</feature>
<dbReference type="EMBL" id="KX494929">
    <property type="protein sequence ID" value="APW82400.1"/>
    <property type="molecule type" value="Genomic_DNA"/>
</dbReference>
<feature type="transmembrane region" description="Helical" evidence="1">
    <location>
        <begin position="45"/>
        <end position="67"/>
    </location>
</feature>